<gene>
    <name evidence="8" type="ORF">D9X91_15405</name>
</gene>
<name>A0A3L7JU22_9BACI</name>
<dbReference type="SMART" id="SM01217">
    <property type="entry name" value="Fn3_like"/>
    <property type="match status" value="1"/>
</dbReference>
<evidence type="ECO:0000256" key="2">
    <source>
        <dbReference type="ARBA" id="ARBA00005336"/>
    </source>
</evidence>
<dbReference type="EC" id="3.2.1.21" evidence="3"/>
<dbReference type="InterPro" id="IPR036881">
    <property type="entry name" value="Glyco_hydro_3_C_sf"/>
</dbReference>
<dbReference type="Gene3D" id="3.40.50.1700">
    <property type="entry name" value="Glycoside hydrolase family 3 C-terminal domain"/>
    <property type="match status" value="1"/>
</dbReference>
<dbReference type="SUPFAM" id="SSF52279">
    <property type="entry name" value="Beta-D-glucan exohydrolase, C-terminal domain"/>
    <property type="match status" value="1"/>
</dbReference>
<evidence type="ECO:0000256" key="6">
    <source>
        <dbReference type="ARBA" id="ARBA00023295"/>
    </source>
</evidence>
<dbReference type="Gene3D" id="2.60.40.10">
    <property type="entry name" value="Immunoglobulins"/>
    <property type="match status" value="1"/>
</dbReference>
<dbReference type="RefSeq" id="WP_121681536.1">
    <property type="nucleotide sequence ID" value="NZ_RCVZ01000011.1"/>
</dbReference>
<protein>
    <recommendedName>
        <fullName evidence="3">beta-glucosidase</fullName>
        <ecNumber evidence="3">3.2.1.21</ecNumber>
    </recommendedName>
</protein>
<dbReference type="EMBL" id="RCVZ01000011">
    <property type="protein sequence ID" value="RLQ94020.1"/>
    <property type="molecule type" value="Genomic_DNA"/>
</dbReference>
<dbReference type="PANTHER" id="PTHR30620:SF16">
    <property type="entry name" value="LYSOSOMAL BETA GLUCOSIDASE"/>
    <property type="match status" value="1"/>
</dbReference>
<dbReference type="GO" id="GO:0009251">
    <property type="term" value="P:glucan catabolic process"/>
    <property type="evidence" value="ECO:0007669"/>
    <property type="project" value="TreeGrafter"/>
</dbReference>
<evidence type="ECO:0000256" key="1">
    <source>
        <dbReference type="ARBA" id="ARBA00000448"/>
    </source>
</evidence>
<evidence type="ECO:0000256" key="5">
    <source>
        <dbReference type="ARBA" id="ARBA00022801"/>
    </source>
</evidence>
<accession>A0A3L7JU22</accession>
<keyword evidence="6" id="KW-0326">Glycosidase</keyword>
<evidence type="ECO:0000313" key="8">
    <source>
        <dbReference type="EMBL" id="RLQ94020.1"/>
    </source>
</evidence>
<dbReference type="Gene3D" id="3.20.20.300">
    <property type="entry name" value="Glycoside hydrolase, family 3, N-terminal domain"/>
    <property type="match status" value="1"/>
</dbReference>
<keyword evidence="4" id="KW-0732">Signal</keyword>
<dbReference type="Pfam" id="PF14310">
    <property type="entry name" value="Fn3-like"/>
    <property type="match status" value="1"/>
</dbReference>
<dbReference type="SUPFAM" id="SSF51445">
    <property type="entry name" value="(Trans)glycosidases"/>
    <property type="match status" value="1"/>
</dbReference>
<feature type="domain" description="Fibronectin type III-like" evidence="7">
    <location>
        <begin position="629"/>
        <end position="698"/>
    </location>
</feature>
<evidence type="ECO:0000256" key="3">
    <source>
        <dbReference type="ARBA" id="ARBA00012744"/>
    </source>
</evidence>
<dbReference type="InterPro" id="IPR001764">
    <property type="entry name" value="Glyco_hydro_3_N"/>
</dbReference>
<dbReference type="InterPro" id="IPR013783">
    <property type="entry name" value="Ig-like_fold"/>
</dbReference>
<dbReference type="PANTHER" id="PTHR30620">
    <property type="entry name" value="PERIPLASMIC BETA-GLUCOSIDASE-RELATED"/>
    <property type="match status" value="1"/>
</dbReference>
<dbReference type="InterPro" id="IPR036962">
    <property type="entry name" value="Glyco_hydro_3_N_sf"/>
</dbReference>
<dbReference type="InterPro" id="IPR051915">
    <property type="entry name" value="Cellulose_Degrad_GH3"/>
</dbReference>
<dbReference type="OrthoDB" id="9805821at2"/>
<comment type="catalytic activity">
    <reaction evidence="1">
        <text>Hydrolysis of terminal, non-reducing beta-D-glucosyl residues with release of beta-D-glucose.</text>
        <dbReference type="EC" id="3.2.1.21"/>
    </reaction>
</comment>
<evidence type="ECO:0000313" key="9">
    <source>
        <dbReference type="Proteomes" id="UP000276770"/>
    </source>
</evidence>
<dbReference type="Pfam" id="PF00933">
    <property type="entry name" value="Glyco_hydro_3"/>
    <property type="match status" value="1"/>
</dbReference>
<sequence length="706" mass="79620">MKSEQIKDLLGRMTLEEKVGQLSQITGEHYVGKVNEEMVETGPDFSSLSIKEEALYTIGSIIGVSSAKITNLIQAEYLKKSRLKIPLLFMHDAIHGYKTIFPIPLALSCSWDEEVVQKTAEEIASELRAAGIHVNFSPMVDLVRDARWGRVMESFGEDPILSGVLGKAMVRGYQKSDGRQIPQDGVASCLKHFAAYGGAIAGKDYNAVDMSMREFFEYYGKTYEIALEENPRFVMSSFNSFNGVPVSASKELLRDILQTKYHFEDILISDWGSVAELQNHRVAASPKEAADLAIQAGIEIEMVSTTYLQYLEELIEENPALLEYVDRAVLKILHLKNDLGLFENPYVDEEKEKTHHLKEETLRFAKEASKKSCVLLKNNQVLPINKNTKRILIVGPFSSTRQLLGNWHCKGKFEDVISLKEGLIDVAPQLEVQAYETLEECPAQAMRNCDFILVAIGENWQLSGEGHSSVQLELEPLQRQLIKDVKSLGIPYACICFSGRPLALQNIVDDIPALLWSWFPGTQAGTAIAELIMGKDTPSGKLTMSFPRHSAQVPIYYNEYSSGRPANDSSYSNRYQDCEIGPLFNFGHGLTYTNTTYSDFQLSDENITENNEIIISFKIHNPSDYDYSEIVILYIEDVISQTIRPEREMKKFKTIPIAAKQSVKASMTIQMDDLKYVNSKLKRTIERGNFNIYINDTTKPIFTIEY</sequence>
<dbReference type="AlphaFoldDB" id="A0A3L7JU22"/>
<dbReference type="InterPro" id="IPR002772">
    <property type="entry name" value="Glyco_hydro_3_C"/>
</dbReference>
<dbReference type="Pfam" id="PF01915">
    <property type="entry name" value="Glyco_hydro_3_C"/>
    <property type="match status" value="1"/>
</dbReference>
<comment type="caution">
    <text evidence="8">The sequence shown here is derived from an EMBL/GenBank/DDBJ whole genome shotgun (WGS) entry which is preliminary data.</text>
</comment>
<proteinExistence type="inferred from homology"/>
<dbReference type="GO" id="GO:0008422">
    <property type="term" value="F:beta-glucosidase activity"/>
    <property type="evidence" value="ECO:0007669"/>
    <property type="project" value="UniProtKB-EC"/>
</dbReference>
<keyword evidence="9" id="KW-1185">Reference proteome</keyword>
<dbReference type="InterPro" id="IPR026891">
    <property type="entry name" value="Fn3-like"/>
</dbReference>
<evidence type="ECO:0000259" key="7">
    <source>
        <dbReference type="SMART" id="SM01217"/>
    </source>
</evidence>
<reference evidence="8 9" key="1">
    <citation type="submission" date="2018-10" db="EMBL/GenBank/DDBJ databases">
        <title>Falsibacillus sp. genome draft.</title>
        <authorList>
            <person name="Shi S."/>
        </authorList>
    </citation>
    <scope>NUCLEOTIDE SEQUENCE [LARGE SCALE GENOMIC DNA]</scope>
    <source>
        <strain evidence="8 9">GY 10110</strain>
    </source>
</reference>
<dbReference type="PRINTS" id="PR00133">
    <property type="entry name" value="GLHYDRLASE3"/>
</dbReference>
<dbReference type="InterPro" id="IPR017853">
    <property type="entry name" value="GH"/>
</dbReference>
<keyword evidence="5" id="KW-0378">Hydrolase</keyword>
<organism evidence="8 9">
    <name type="scientific">Falsibacillus albus</name>
    <dbReference type="NCBI Taxonomy" id="2478915"/>
    <lineage>
        <taxon>Bacteria</taxon>
        <taxon>Bacillati</taxon>
        <taxon>Bacillota</taxon>
        <taxon>Bacilli</taxon>
        <taxon>Bacillales</taxon>
        <taxon>Bacillaceae</taxon>
        <taxon>Falsibacillus</taxon>
    </lineage>
</organism>
<evidence type="ECO:0000256" key="4">
    <source>
        <dbReference type="ARBA" id="ARBA00022729"/>
    </source>
</evidence>
<comment type="similarity">
    <text evidence="2">Belongs to the glycosyl hydrolase 3 family.</text>
</comment>
<dbReference type="Proteomes" id="UP000276770">
    <property type="component" value="Unassembled WGS sequence"/>
</dbReference>